<evidence type="ECO:0000313" key="10">
    <source>
        <dbReference type="Proteomes" id="UP000825935"/>
    </source>
</evidence>
<evidence type="ECO:0000256" key="4">
    <source>
        <dbReference type="ARBA" id="ARBA00022692"/>
    </source>
</evidence>
<feature type="transmembrane region" description="Helical" evidence="8">
    <location>
        <begin position="352"/>
        <end position="371"/>
    </location>
</feature>
<name>A0A8T2TGU3_CERRI</name>
<dbReference type="EMBL" id="CM035418">
    <property type="protein sequence ID" value="KAH7421053.1"/>
    <property type="molecule type" value="Genomic_DNA"/>
</dbReference>
<dbReference type="GO" id="GO:0005886">
    <property type="term" value="C:plasma membrane"/>
    <property type="evidence" value="ECO:0007669"/>
    <property type="project" value="TreeGrafter"/>
</dbReference>
<keyword evidence="4 8" id="KW-0812">Transmembrane</keyword>
<comment type="caution">
    <text evidence="9">The sequence shown here is derived from an EMBL/GenBank/DDBJ whole genome shotgun (WGS) entry which is preliminary data.</text>
</comment>
<keyword evidence="6 8" id="KW-0406">Ion transport</keyword>
<keyword evidence="7 8" id="KW-0472">Membrane</keyword>
<dbReference type="AlphaFoldDB" id="A0A8T2TGU3"/>
<dbReference type="Proteomes" id="UP000825935">
    <property type="component" value="Chromosome 13"/>
</dbReference>
<dbReference type="InterPro" id="IPR004698">
    <property type="entry name" value="Zn/Fe_permease_fun/pln"/>
</dbReference>
<evidence type="ECO:0000256" key="1">
    <source>
        <dbReference type="ARBA" id="ARBA00004141"/>
    </source>
</evidence>
<reference evidence="9" key="1">
    <citation type="submission" date="2021-08" db="EMBL/GenBank/DDBJ databases">
        <title>WGS assembly of Ceratopteris richardii.</title>
        <authorList>
            <person name="Marchant D.B."/>
            <person name="Chen G."/>
            <person name="Jenkins J."/>
            <person name="Shu S."/>
            <person name="Leebens-Mack J."/>
            <person name="Grimwood J."/>
            <person name="Schmutz J."/>
            <person name="Soltis P."/>
            <person name="Soltis D."/>
            <person name="Chen Z.-H."/>
        </authorList>
    </citation>
    <scope>NUCLEOTIDE SEQUENCE</scope>
    <source>
        <strain evidence="9">Whitten #5841</strain>
        <tissue evidence="9">Leaf</tissue>
    </source>
</reference>
<gene>
    <name evidence="9" type="ORF">KP509_13G038400</name>
</gene>
<evidence type="ECO:0000256" key="7">
    <source>
        <dbReference type="ARBA" id="ARBA00023136"/>
    </source>
</evidence>
<keyword evidence="5 8" id="KW-1133">Transmembrane helix</keyword>
<keyword evidence="3 8" id="KW-0813">Transport</keyword>
<evidence type="ECO:0000256" key="2">
    <source>
        <dbReference type="ARBA" id="ARBA00006939"/>
    </source>
</evidence>
<dbReference type="GO" id="GO:0005385">
    <property type="term" value="F:zinc ion transmembrane transporter activity"/>
    <property type="evidence" value="ECO:0007669"/>
    <property type="project" value="InterPro"/>
</dbReference>
<dbReference type="OrthoDB" id="448280at2759"/>
<dbReference type="PANTHER" id="PTHR11040">
    <property type="entry name" value="ZINC/IRON TRANSPORTER"/>
    <property type="match status" value="1"/>
</dbReference>
<dbReference type="PANTHER" id="PTHR11040:SF44">
    <property type="entry name" value="PROTEIN ZNTC-RELATED"/>
    <property type="match status" value="1"/>
</dbReference>
<sequence length="403" mass="42872">MLESCGVLSLLCLPVTFREVAQKMAGLTSSTMSNVTLTSCNSDEEAQCRNIELAFHLKLGAIVAILFAGAIGVALPLVGKKLSTFRTDGPYFAVAKAFAAGVILAMGFVHMLRDAMEALTDGCLPDYPWKQFPFSGCIAMIAALGTLMIDVIGTEYYERKHAKETAAHETASHEWVDVPSLNEAHSDGHIDAEHIHVVGMRAHAVSHTHSHSNGGSCSSIETLHKHEAHTHVHSNPISDDTTAHIRHMIVSQVLELGVVTHSIIIGVSLGVSQSPCTIRPLSAALAFHQFFEGFALGGCKSQAGFKSFSTVVMTMCFTLTTPLGIGMGTGIASGYNSNSPGALIVEGIFDSISAGILIYMALVDLIAADFLSERMCCNRVLQVLSYVSLFFGAAAMSALAVWA</sequence>
<evidence type="ECO:0000256" key="6">
    <source>
        <dbReference type="ARBA" id="ARBA00023065"/>
    </source>
</evidence>
<organism evidence="9 10">
    <name type="scientific">Ceratopteris richardii</name>
    <name type="common">Triangle waterfern</name>
    <dbReference type="NCBI Taxonomy" id="49495"/>
    <lineage>
        <taxon>Eukaryota</taxon>
        <taxon>Viridiplantae</taxon>
        <taxon>Streptophyta</taxon>
        <taxon>Embryophyta</taxon>
        <taxon>Tracheophyta</taxon>
        <taxon>Polypodiopsida</taxon>
        <taxon>Polypodiidae</taxon>
        <taxon>Polypodiales</taxon>
        <taxon>Pteridineae</taxon>
        <taxon>Pteridaceae</taxon>
        <taxon>Parkerioideae</taxon>
        <taxon>Ceratopteris</taxon>
    </lineage>
</organism>
<accession>A0A8T2TGU3</accession>
<feature type="transmembrane region" description="Helical" evidence="8">
    <location>
        <begin position="59"/>
        <end position="79"/>
    </location>
</feature>
<comment type="subcellular location">
    <subcellularLocation>
        <location evidence="1 8">Membrane</location>
        <topology evidence="1 8">Multi-pass membrane protein</topology>
    </subcellularLocation>
</comment>
<feature type="transmembrane region" description="Helical" evidence="8">
    <location>
        <begin position="383"/>
        <end position="402"/>
    </location>
</feature>
<proteinExistence type="inferred from homology"/>
<comment type="caution">
    <text evidence="8">Lacks conserved residue(s) required for the propagation of feature annotation.</text>
</comment>
<feature type="transmembrane region" description="Helical" evidence="8">
    <location>
        <begin position="310"/>
        <end position="332"/>
    </location>
</feature>
<feature type="transmembrane region" description="Helical" evidence="8">
    <location>
        <begin position="91"/>
        <end position="112"/>
    </location>
</feature>
<dbReference type="InterPro" id="IPR003689">
    <property type="entry name" value="ZIP"/>
</dbReference>
<protein>
    <submittedName>
        <fullName evidence="9">Uncharacterized protein</fullName>
    </submittedName>
</protein>
<dbReference type="NCBIfam" id="TIGR00820">
    <property type="entry name" value="zip"/>
    <property type="match status" value="1"/>
</dbReference>
<evidence type="ECO:0000256" key="3">
    <source>
        <dbReference type="ARBA" id="ARBA00022448"/>
    </source>
</evidence>
<evidence type="ECO:0000313" key="9">
    <source>
        <dbReference type="EMBL" id="KAH7421053.1"/>
    </source>
</evidence>
<dbReference type="Pfam" id="PF02535">
    <property type="entry name" value="Zip"/>
    <property type="match status" value="1"/>
</dbReference>
<evidence type="ECO:0000256" key="5">
    <source>
        <dbReference type="ARBA" id="ARBA00022989"/>
    </source>
</evidence>
<comment type="similarity">
    <text evidence="2 8">Belongs to the ZIP transporter (TC 2.A.5) family.</text>
</comment>
<feature type="transmembrane region" description="Helical" evidence="8">
    <location>
        <begin position="132"/>
        <end position="153"/>
    </location>
</feature>
<keyword evidence="10" id="KW-1185">Reference proteome</keyword>
<evidence type="ECO:0000256" key="8">
    <source>
        <dbReference type="RuleBase" id="RU362088"/>
    </source>
</evidence>